<comment type="caution">
    <text evidence="1">The sequence shown here is derived from an EMBL/GenBank/DDBJ whole genome shotgun (WGS) entry which is preliminary data.</text>
</comment>
<proteinExistence type="predicted"/>
<gene>
    <name evidence="1" type="ORF">ERS008502_02911</name>
</gene>
<name>A0AA36LQE6_YERMO</name>
<reference evidence="1 2" key="1">
    <citation type="submission" date="2015-03" db="EMBL/GenBank/DDBJ databases">
        <authorList>
            <consortium name="Pathogen Informatics"/>
            <person name="Murphy D."/>
        </authorList>
    </citation>
    <scope>NUCLEOTIDE SEQUENCE [LARGE SCALE GENOMIC DNA]</scope>
    <source>
        <strain evidence="1 2">FE82747</strain>
    </source>
</reference>
<dbReference type="EMBL" id="CQBM01000007">
    <property type="protein sequence ID" value="CNI32249.1"/>
    <property type="molecule type" value="Genomic_DNA"/>
</dbReference>
<dbReference type="Proteomes" id="UP000040841">
    <property type="component" value="Unassembled WGS sequence"/>
</dbReference>
<organism evidence="1 2">
    <name type="scientific">Yersinia mollaretii</name>
    <dbReference type="NCBI Taxonomy" id="33060"/>
    <lineage>
        <taxon>Bacteria</taxon>
        <taxon>Pseudomonadati</taxon>
        <taxon>Pseudomonadota</taxon>
        <taxon>Gammaproteobacteria</taxon>
        <taxon>Enterobacterales</taxon>
        <taxon>Yersiniaceae</taxon>
        <taxon>Yersinia</taxon>
    </lineage>
</organism>
<sequence>MTVKNLTLKISCDAKTIDDLNKEVGQLKCVVGFLMTQLPQEQRVALIKNLEAYELKNSANEFRQFI</sequence>
<accession>A0AA36LQE6</accession>
<dbReference type="AlphaFoldDB" id="A0AA36LQE6"/>
<evidence type="ECO:0000313" key="1">
    <source>
        <dbReference type="EMBL" id="CNI32249.1"/>
    </source>
</evidence>
<dbReference type="RefSeq" id="WP_049678882.1">
    <property type="nucleotide sequence ID" value="NZ_CABMMJ010000007.1"/>
</dbReference>
<evidence type="ECO:0000313" key="2">
    <source>
        <dbReference type="Proteomes" id="UP000040841"/>
    </source>
</evidence>
<protein>
    <submittedName>
        <fullName evidence="1">Uncharacterized protein</fullName>
    </submittedName>
</protein>